<protein>
    <submittedName>
        <fullName evidence="1">Uncharacterized protein</fullName>
    </submittedName>
</protein>
<keyword evidence="2" id="KW-1185">Reference proteome</keyword>
<proteinExistence type="predicted"/>
<evidence type="ECO:0000313" key="1">
    <source>
        <dbReference type="EMBL" id="AXT47766.1"/>
    </source>
</evidence>
<organism evidence="1 2">
    <name type="scientific">Chromobacterium rhizoryzae</name>
    <dbReference type="NCBI Taxonomy" id="1778675"/>
    <lineage>
        <taxon>Bacteria</taxon>
        <taxon>Pseudomonadati</taxon>
        <taxon>Pseudomonadota</taxon>
        <taxon>Betaproteobacteria</taxon>
        <taxon>Neisseriales</taxon>
        <taxon>Chromobacteriaceae</taxon>
        <taxon>Chromobacterium</taxon>
    </lineage>
</organism>
<dbReference type="Proteomes" id="UP000259465">
    <property type="component" value="Chromosome"/>
</dbReference>
<evidence type="ECO:0000313" key="2">
    <source>
        <dbReference type="Proteomes" id="UP000259465"/>
    </source>
</evidence>
<dbReference type="RefSeq" id="WP_118268230.1">
    <property type="nucleotide sequence ID" value="NZ_CP031968.1"/>
</dbReference>
<name>A0AAD0RST9_9NEIS</name>
<sequence length="75" mass="8620">MQQQVYGPDRNVMAKLLIEEARDVDGLSNAMARVVCLQLIDGRGYDETLQRFQQAYAESRAKWARCKQLLGMDQK</sequence>
<dbReference type="AlphaFoldDB" id="A0AAD0RST9"/>
<reference evidence="1 2" key="1">
    <citation type="submission" date="2018-08" db="EMBL/GenBank/DDBJ databases">
        <title>Complete genome sequence of JP2-74.</title>
        <authorList>
            <person name="Wu L."/>
        </authorList>
    </citation>
    <scope>NUCLEOTIDE SEQUENCE [LARGE SCALE GENOMIC DNA]</scope>
    <source>
        <strain evidence="1 2">JP2-74</strain>
    </source>
</reference>
<accession>A0AAD0RST9</accession>
<dbReference type="KEGG" id="crz:D1345_16985"/>
<dbReference type="EMBL" id="CP031968">
    <property type="protein sequence ID" value="AXT47766.1"/>
    <property type="molecule type" value="Genomic_DNA"/>
</dbReference>
<gene>
    <name evidence="1" type="ORF">D1345_16985</name>
</gene>